<sequence>MVEKLWEMEEVPLGVCAADSAGTKGCSGSPAGEASDAAARESGMATGAEPGGASGEGLPHGRPPSEPSAAGTPPVAASPGRGQLAPEAAAALGSSCEHPEALGHEGRMGLPAPESPAGRLDDESLQGKEQAGATPWSLAPIEALPRGDGGDRRDAAQDEEVEDGLPAGPSKLRSPRGAEGPPEHAQPQPETRPTQVQGKGLVAVDPLCHGPHQRGESEGLDERGAASPARDPAECTQLRASPEPIDSLPAVEAAPDRGSTAGPPEAGGEPSPQRGPTVLGEVRGGDCAAAEEADADLAGAGGDDVASEEGDEDDDGQFAWADVGGSSPPLAAKQQKPLAAEGDDLGVQELLRQISENSSEAILSPEKDTVVSEEELAGKTRDELVDHVCSLRRVLETREAQLHRKGQEAVMMQEVQQRLMEANEKLAKKAHKVSQEDVDELQREFEQRLGAAERKVYALTKERDVLKRGNERLANMEDILKQKDALIREAKSGTEATAKQLSEAQATIKSLQKQIQKFEVEREKLNSRLESEQQRTENIQQQKARVEADLAAAYQRASSDMEAQRQHYEGLLQRARDSQAAAEERAQTLAQEGAARKEKEAKAQAAALAETVAELREALDRQRKSAELREEMLYQDMKDLEKRCMEAERRHEELSSKFPETTRPLLRQIESLKHAADAQAESWAAAEQSLSSRLSDAEARAASACERERLANEKLAALQYRLTSTEATIETLRAEAADAHSKREEEEKACHEAQRKLSQATAAEQRALATAERLRAELGKLEKEWQEELSSERAARLAAEKDAESVHRSCEARIASLKSELDQTSSAPRSDGSDDEEAAAAGQPPALAGPGYKWVLVKEGSDPQAAAGSQSGALGSAPQDDDGEYPRWGLGQEAGSRSRHGDARSKESLQELERLRSLLHSREGEIGSLKEQIQGLEATRDSLAEELVQSFQRRDADEELLEDFEELRKQHKSLQVRHASAVELLGEREERLEELTADLEDVKALYRDQIEYMVEQVIALTPKNTPSLTPATSFGSAHAAMQASLRHGSDGGSGHADAPPPVDVPGARTSSG</sequence>
<feature type="compositionally biased region" description="Low complexity" evidence="2">
    <location>
        <begin position="258"/>
        <end position="272"/>
    </location>
</feature>
<feature type="region of interest" description="Disordered" evidence="2">
    <location>
        <begin position="1029"/>
        <end position="1072"/>
    </location>
</feature>
<feature type="region of interest" description="Disordered" evidence="2">
    <location>
        <begin position="578"/>
        <end position="598"/>
    </location>
</feature>
<feature type="compositionally biased region" description="Polar residues" evidence="2">
    <location>
        <begin position="188"/>
        <end position="197"/>
    </location>
</feature>
<feature type="region of interest" description="Disordered" evidence="2">
    <location>
        <begin position="735"/>
        <end position="764"/>
    </location>
</feature>
<keyword evidence="1" id="KW-0175">Coiled coil</keyword>
<protein>
    <submittedName>
        <fullName evidence="4">Golgin candidate 5-like</fullName>
    </submittedName>
</protein>
<evidence type="ECO:0000259" key="3">
    <source>
        <dbReference type="Pfam" id="PF12325"/>
    </source>
</evidence>
<feature type="compositionally biased region" description="Basic and acidic residues" evidence="2">
    <location>
        <begin position="735"/>
        <end position="755"/>
    </location>
</feature>
<feature type="region of interest" description="Disordered" evidence="2">
    <location>
        <begin position="784"/>
        <end position="908"/>
    </location>
</feature>
<feature type="coiled-coil region" evidence="1">
    <location>
        <begin position="926"/>
        <end position="1005"/>
    </location>
</feature>
<feature type="region of interest" description="Disordered" evidence="2">
    <location>
        <begin position="18"/>
        <end position="342"/>
    </location>
</feature>
<dbReference type="PANTHER" id="PTHR47347">
    <property type="entry name" value="GOLGIN CANDIDATE 5"/>
    <property type="match status" value="1"/>
</dbReference>
<gene>
    <name evidence="4" type="ORF">TSPGSL018_9542</name>
</gene>
<evidence type="ECO:0000256" key="2">
    <source>
        <dbReference type="SAM" id="MobiDB-lite"/>
    </source>
</evidence>
<dbReference type="InterPro" id="IPR022091">
    <property type="entry name" value="TMF_TATA-bd"/>
</dbReference>
<feature type="compositionally biased region" description="Low complexity" evidence="2">
    <location>
        <begin position="839"/>
        <end position="851"/>
    </location>
</feature>
<dbReference type="PANTHER" id="PTHR47347:SF2">
    <property type="entry name" value="GOLGIN CANDIDATE 5"/>
    <property type="match status" value="1"/>
</dbReference>
<dbReference type="EMBL" id="GBEZ01018329">
    <property type="protein sequence ID" value="JAC68097.1"/>
    <property type="molecule type" value="Transcribed_RNA"/>
</dbReference>
<feature type="compositionally biased region" description="Basic and acidic residues" evidence="2">
    <location>
        <begin position="213"/>
        <end position="224"/>
    </location>
</feature>
<evidence type="ECO:0000256" key="1">
    <source>
        <dbReference type="SAM" id="Coils"/>
    </source>
</evidence>
<feature type="domain" description="TATA element modulatory factor 1 TATA binding" evidence="3">
    <location>
        <begin position="904"/>
        <end position="1013"/>
    </location>
</feature>
<evidence type="ECO:0000313" key="4">
    <source>
        <dbReference type="EMBL" id="JAC68097.1"/>
    </source>
</evidence>
<feature type="compositionally biased region" description="Basic and acidic residues" evidence="2">
    <location>
        <begin position="365"/>
        <end position="377"/>
    </location>
</feature>
<feature type="compositionally biased region" description="Low complexity" evidence="2">
    <location>
        <begin position="863"/>
        <end position="878"/>
    </location>
</feature>
<name>A0A061R5B3_9CHLO</name>
<feature type="compositionally biased region" description="Basic and acidic residues" evidence="2">
    <location>
        <begin position="97"/>
        <end position="107"/>
    </location>
</feature>
<reference evidence="4" key="1">
    <citation type="submission" date="2014-05" db="EMBL/GenBank/DDBJ databases">
        <title>The transcriptome of the halophilic microalga Tetraselmis sp. GSL018 isolated from the Great Salt Lake, Utah.</title>
        <authorList>
            <person name="Jinkerson R.E."/>
            <person name="D'Adamo S."/>
            <person name="Posewitz M.C."/>
        </authorList>
    </citation>
    <scope>NUCLEOTIDE SEQUENCE</scope>
    <source>
        <strain evidence="4">GSL018</strain>
    </source>
</reference>
<feature type="compositionally biased region" description="Acidic residues" evidence="2">
    <location>
        <begin position="305"/>
        <end position="316"/>
    </location>
</feature>
<proteinExistence type="predicted"/>
<dbReference type="Pfam" id="PF12325">
    <property type="entry name" value="TMF_TATA_bd"/>
    <property type="match status" value="1"/>
</dbReference>
<accession>A0A061R5B3</accession>
<feature type="compositionally biased region" description="Basic and acidic residues" evidence="2">
    <location>
        <begin position="899"/>
        <end position="908"/>
    </location>
</feature>
<feature type="region of interest" description="Disordered" evidence="2">
    <location>
        <begin position="358"/>
        <end position="377"/>
    </location>
</feature>
<organism evidence="4">
    <name type="scientific">Tetraselmis sp. GSL018</name>
    <dbReference type="NCBI Taxonomy" id="582737"/>
    <lineage>
        <taxon>Eukaryota</taxon>
        <taxon>Viridiplantae</taxon>
        <taxon>Chlorophyta</taxon>
        <taxon>core chlorophytes</taxon>
        <taxon>Chlorodendrophyceae</taxon>
        <taxon>Chlorodendrales</taxon>
        <taxon>Chlorodendraceae</taxon>
        <taxon>Tetraselmis</taxon>
    </lineage>
</organism>
<feature type="compositionally biased region" description="Basic and acidic residues" evidence="2">
    <location>
        <begin position="784"/>
        <end position="811"/>
    </location>
</feature>
<dbReference type="AlphaFoldDB" id="A0A061R5B3"/>